<gene>
    <name evidence="1" type="ORF">SDC9_203111</name>
</gene>
<sequence length="81" mass="9213">MGKITVVRDNYQSHRILIQPAGGKKPLPLKLRLKQVHYRPRPGIARHAEKTGRFIEHQIKVAAVIESAAADHKGTRLRLQF</sequence>
<organism evidence="1">
    <name type="scientific">bioreactor metagenome</name>
    <dbReference type="NCBI Taxonomy" id="1076179"/>
    <lineage>
        <taxon>unclassified sequences</taxon>
        <taxon>metagenomes</taxon>
        <taxon>ecological metagenomes</taxon>
    </lineage>
</organism>
<reference evidence="1" key="1">
    <citation type="submission" date="2019-08" db="EMBL/GenBank/DDBJ databases">
        <authorList>
            <person name="Kucharzyk K."/>
            <person name="Murdoch R.W."/>
            <person name="Higgins S."/>
            <person name="Loffler F."/>
        </authorList>
    </citation>
    <scope>NUCLEOTIDE SEQUENCE</scope>
</reference>
<evidence type="ECO:0000313" key="1">
    <source>
        <dbReference type="EMBL" id="MPN55429.1"/>
    </source>
</evidence>
<dbReference type="EMBL" id="VSSQ01124670">
    <property type="protein sequence ID" value="MPN55429.1"/>
    <property type="molecule type" value="Genomic_DNA"/>
</dbReference>
<protein>
    <submittedName>
        <fullName evidence="1">Uncharacterized protein</fullName>
    </submittedName>
</protein>
<comment type="caution">
    <text evidence="1">The sequence shown here is derived from an EMBL/GenBank/DDBJ whole genome shotgun (WGS) entry which is preliminary data.</text>
</comment>
<accession>A0A645IYA7</accession>
<proteinExistence type="predicted"/>
<name>A0A645IYA7_9ZZZZ</name>
<dbReference type="AlphaFoldDB" id="A0A645IYA7"/>